<keyword evidence="1" id="KW-0378">Hydrolase</keyword>
<evidence type="ECO:0000313" key="1">
    <source>
        <dbReference type="EMBL" id="VEA36144.1"/>
    </source>
</evidence>
<evidence type="ECO:0000313" key="2">
    <source>
        <dbReference type="Proteomes" id="UP000277214"/>
    </source>
</evidence>
<keyword evidence="1" id="KW-0282">Flagellum</keyword>
<dbReference type="EMBL" id="LR134149">
    <property type="protein sequence ID" value="VEA36144.1"/>
    <property type="molecule type" value="Genomic_DNA"/>
</dbReference>
<protein>
    <submittedName>
        <fullName evidence="1">Flagellar rod assembly protein FlgJ</fullName>
        <ecNumber evidence="1">3.2.1.-</ecNumber>
    </submittedName>
</protein>
<dbReference type="Proteomes" id="UP000277214">
    <property type="component" value="Chromosome 1"/>
</dbReference>
<reference evidence="1 2" key="1">
    <citation type="submission" date="2018-12" db="EMBL/GenBank/DDBJ databases">
        <authorList>
            <consortium name="Pathogen Informatics"/>
        </authorList>
    </citation>
    <scope>NUCLEOTIDE SEQUENCE [LARGE SCALE GENOMIC DNA]</scope>
    <source>
        <strain evidence="1 2">NCTC8272</strain>
    </source>
</reference>
<keyword evidence="1" id="KW-0966">Cell projection</keyword>
<dbReference type="GO" id="GO:0016798">
    <property type="term" value="F:hydrolase activity, acting on glycosyl bonds"/>
    <property type="evidence" value="ECO:0007669"/>
    <property type="project" value="UniProtKB-KW"/>
</dbReference>
<name>A0A3S5DCW7_SALET</name>
<dbReference type="PRINTS" id="PR01002">
    <property type="entry name" value="FLGFLGJ"/>
</dbReference>
<gene>
    <name evidence="1" type="primary">flgJ_1</name>
    <name evidence="1" type="ORF">NCTC8272_02050</name>
</gene>
<dbReference type="Gene3D" id="1.10.530.10">
    <property type="match status" value="1"/>
</dbReference>
<accession>A0A3S5DCW7</accession>
<organism evidence="1 2">
    <name type="scientific">Salmonella enterica I</name>
    <dbReference type="NCBI Taxonomy" id="59201"/>
    <lineage>
        <taxon>Bacteria</taxon>
        <taxon>Pseudomonadati</taxon>
        <taxon>Pseudomonadota</taxon>
        <taxon>Gammaproteobacteria</taxon>
        <taxon>Enterobacterales</taxon>
        <taxon>Enterobacteriaceae</taxon>
        <taxon>Salmonella</taxon>
    </lineage>
</organism>
<keyword evidence="1" id="KW-0326">Glycosidase</keyword>
<keyword evidence="1" id="KW-0969">Cilium</keyword>
<dbReference type="AlphaFoldDB" id="A0A3S5DCW7"/>
<dbReference type="EC" id="3.2.1.-" evidence="1"/>
<proteinExistence type="predicted"/>
<sequence length="44" mass="4937">MALQNAGYATDPNYARKLTSMIQHLKAMSEKVSKTYSANLDNLF</sequence>